<dbReference type="PIRSF" id="PIRSF017082">
    <property type="entry name" value="YflP"/>
    <property type="match status" value="1"/>
</dbReference>
<dbReference type="RefSeq" id="WP_200306355.1">
    <property type="nucleotide sequence ID" value="NZ_NRSG01000335.1"/>
</dbReference>
<dbReference type="Pfam" id="PF03401">
    <property type="entry name" value="TctC"/>
    <property type="match status" value="1"/>
</dbReference>
<dbReference type="Gene3D" id="3.40.190.150">
    <property type="entry name" value="Bordetella uptake gene, domain 1"/>
    <property type="match status" value="1"/>
</dbReference>
<dbReference type="EMBL" id="NRSG01000335">
    <property type="protein sequence ID" value="MBK1661614.1"/>
    <property type="molecule type" value="Genomic_DNA"/>
</dbReference>
<proteinExistence type="inferred from homology"/>
<dbReference type="Proteomes" id="UP000697995">
    <property type="component" value="Unassembled WGS sequence"/>
</dbReference>
<protein>
    <submittedName>
        <fullName evidence="2">Twin-arginine translocation pathway signal protein</fullName>
    </submittedName>
</protein>
<comment type="caution">
    <text evidence="2">The sequence shown here is derived from an EMBL/GenBank/DDBJ whole genome shotgun (WGS) entry which is preliminary data.</text>
</comment>
<dbReference type="InterPro" id="IPR042100">
    <property type="entry name" value="Bug_dom1"/>
</dbReference>
<evidence type="ECO:0000313" key="2">
    <source>
        <dbReference type="EMBL" id="MBK1661614.1"/>
    </source>
</evidence>
<dbReference type="PANTHER" id="PTHR42928:SF5">
    <property type="entry name" value="BLR1237 PROTEIN"/>
    <property type="match status" value="1"/>
</dbReference>
<evidence type="ECO:0000256" key="1">
    <source>
        <dbReference type="ARBA" id="ARBA00006987"/>
    </source>
</evidence>
<accession>A0ABS1D489</accession>
<gene>
    <name evidence="2" type="ORF">CKO45_25740</name>
</gene>
<dbReference type="InterPro" id="IPR005064">
    <property type="entry name" value="BUG"/>
</dbReference>
<sequence length="304" mass="32065">MRGKAAPGRWPAVRIIVPFPPGGSNDTVARILQPRLQEILGRPIVVDNRGGASGSVGANEAQRSPPDGYTWILVNDTLAANDTLLSLPYKATENFSYATVVGTCPYAFVTQPGAPWRSFADVVTAARAAPGSLNYATTGAGSLAHIATVLLAQQRDIRLTHVPYRGGGPALQDVLAGHVPLFMSNIVILLQHLRAGTLRALGVTTAEPSRFLAGVPTFAEQGFPGFSALTYWALLGPGGIPEPIVAAMQQAVALTLQDPNVKARMEEQGADIRASSPADTAAFIRAEAARWGAVIRDNNIKVET</sequence>
<organism evidence="2 3">
    <name type="scientific">Paracraurococcus ruber</name>
    <dbReference type="NCBI Taxonomy" id="77675"/>
    <lineage>
        <taxon>Bacteria</taxon>
        <taxon>Pseudomonadati</taxon>
        <taxon>Pseudomonadota</taxon>
        <taxon>Alphaproteobacteria</taxon>
        <taxon>Acetobacterales</taxon>
        <taxon>Roseomonadaceae</taxon>
        <taxon>Paracraurococcus</taxon>
    </lineage>
</organism>
<reference evidence="2 3" key="1">
    <citation type="journal article" date="2020" name="Microorganisms">
        <title>Osmotic Adaptation and Compatible Solute Biosynthesis of Phototrophic Bacteria as Revealed from Genome Analyses.</title>
        <authorList>
            <person name="Imhoff J.F."/>
            <person name="Rahn T."/>
            <person name="Kunzel S."/>
            <person name="Keller A."/>
            <person name="Neulinger S.C."/>
        </authorList>
    </citation>
    <scope>NUCLEOTIDE SEQUENCE [LARGE SCALE GENOMIC DNA]</scope>
    <source>
        <strain evidence="2 3">DSM 15382</strain>
    </source>
</reference>
<name>A0ABS1D489_9PROT</name>
<dbReference type="CDD" id="cd13578">
    <property type="entry name" value="PBP2_Bug27"/>
    <property type="match status" value="1"/>
</dbReference>
<dbReference type="PANTHER" id="PTHR42928">
    <property type="entry name" value="TRICARBOXYLATE-BINDING PROTEIN"/>
    <property type="match status" value="1"/>
</dbReference>
<comment type="similarity">
    <text evidence="1">Belongs to the UPF0065 (bug) family.</text>
</comment>
<dbReference type="Gene3D" id="3.40.190.10">
    <property type="entry name" value="Periplasmic binding protein-like II"/>
    <property type="match status" value="1"/>
</dbReference>
<keyword evidence="3" id="KW-1185">Reference proteome</keyword>
<dbReference type="SUPFAM" id="SSF53850">
    <property type="entry name" value="Periplasmic binding protein-like II"/>
    <property type="match status" value="1"/>
</dbReference>
<evidence type="ECO:0000313" key="3">
    <source>
        <dbReference type="Proteomes" id="UP000697995"/>
    </source>
</evidence>